<keyword evidence="6" id="KW-0689">Ribosomal protein</keyword>
<keyword evidence="9" id="KW-1185">Reference proteome</keyword>
<proteinExistence type="predicted"/>
<evidence type="ECO:0000313" key="6">
    <source>
        <dbReference type="EMBL" id="TCS99377.1"/>
    </source>
</evidence>
<keyword evidence="6" id="KW-0687">Ribonucleoprotein</keyword>
<dbReference type="GO" id="GO:0005829">
    <property type="term" value="C:cytosol"/>
    <property type="evidence" value="ECO:0007669"/>
    <property type="project" value="TreeGrafter"/>
</dbReference>
<comment type="caution">
    <text evidence="6">The sequence shown here is derived from an EMBL/GenBank/DDBJ whole genome shotgun (WGS) entry which is preliminary data.</text>
</comment>
<dbReference type="PANTHER" id="PTHR47806">
    <property type="entry name" value="50S RIBOSOMAL PROTEIN L3 GLUTAMINE METHYLTRANSFERASE"/>
    <property type="match status" value="1"/>
</dbReference>
<gene>
    <name evidence="7" type="primary">prmB</name>
    <name evidence="6" type="ORF">EDC36_10254</name>
    <name evidence="7" type="ORF">Tigna_00207</name>
</gene>
<dbReference type="NCBIfam" id="TIGR00536">
    <property type="entry name" value="hemK_fam"/>
    <property type="match status" value="1"/>
</dbReference>
<dbReference type="CDD" id="cd02440">
    <property type="entry name" value="AdoMet_MTases"/>
    <property type="match status" value="1"/>
</dbReference>
<sequence>MSGGITLAALLQQAEARLQAAGVSFGHGTTCARDEAAWLVLWRLGLPLDLDLDAHGQRPVTPEQAAAVAALIEERIRTRKPAAYLTGEAWLQGVPFDVDERVIVPRSLLAELIAAAPQADALDPWLSPDTRRVLDMCTGNGSLAVLAAMAWPDVTVDASDISTGALSVAARNVTRHGLQHRIRLLHADGWRGLEGRYDLILCNPPYVNRASMAALPPEYRAEPALALDGGDDGMDFVRHLLAHAAQHMTEHGVLVLEIGHERAHFEAAFPTLPVHWLHTSAGPDAVLLVTHEALTLAQPDLPADPRASTP</sequence>
<dbReference type="OrthoDB" id="9800643at2"/>
<name>A0A4V6NZD7_9BURK</name>
<dbReference type="InterPro" id="IPR017127">
    <property type="entry name" value="Ribosome_uL3_MTase"/>
</dbReference>
<organism evidence="6 8">
    <name type="scientific">Tepidimonas ignava</name>
    <dbReference type="NCBI Taxonomy" id="114249"/>
    <lineage>
        <taxon>Bacteria</taxon>
        <taxon>Pseudomonadati</taxon>
        <taxon>Pseudomonadota</taxon>
        <taxon>Betaproteobacteria</taxon>
        <taxon>Burkholderiales</taxon>
        <taxon>Tepidimonas</taxon>
    </lineage>
</organism>
<keyword evidence="1 6" id="KW-0489">Methyltransferase</keyword>
<dbReference type="RefSeq" id="WP_132961528.1">
    <property type="nucleotide sequence ID" value="NZ_DAIPFN010000001.1"/>
</dbReference>
<dbReference type="PROSITE" id="PS00092">
    <property type="entry name" value="N6_MTASE"/>
    <property type="match status" value="1"/>
</dbReference>
<keyword evidence="3" id="KW-0949">S-adenosyl-L-methionine</keyword>
<dbReference type="InterPro" id="IPR007848">
    <property type="entry name" value="Small_mtfrase_dom"/>
</dbReference>
<dbReference type="GO" id="GO:0032259">
    <property type="term" value="P:methylation"/>
    <property type="evidence" value="ECO:0007669"/>
    <property type="project" value="UniProtKB-KW"/>
</dbReference>
<evidence type="ECO:0000256" key="3">
    <source>
        <dbReference type="ARBA" id="ARBA00022691"/>
    </source>
</evidence>
<dbReference type="Pfam" id="PF05175">
    <property type="entry name" value="MTS"/>
    <property type="match status" value="1"/>
</dbReference>
<protein>
    <submittedName>
        <fullName evidence="7">50S ribosomal protein L3 glutamine methyltransferase</fullName>
        <ecNumber evidence="7">2.1.1.298</ecNumber>
    </submittedName>
    <submittedName>
        <fullName evidence="6">[LSU ribosomal protein L3P]-glutamine N5-methyltransferase</fullName>
    </submittedName>
</protein>
<evidence type="ECO:0000256" key="2">
    <source>
        <dbReference type="ARBA" id="ARBA00022679"/>
    </source>
</evidence>
<dbReference type="Proteomes" id="UP000315577">
    <property type="component" value="Unassembled WGS sequence"/>
</dbReference>
<dbReference type="Pfam" id="PF17827">
    <property type="entry name" value="PrmC_N"/>
    <property type="match status" value="1"/>
</dbReference>
<feature type="domain" description="Release factor glutamine methyltransferase N-terminal" evidence="5">
    <location>
        <begin position="10"/>
        <end position="87"/>
    </location>
</feature>
<dbReference type="SUPFAM" id="SSF53335">
    <property type="entry name" value="S-adenosyl-L-methionine-dependent methyltransferases"/>
    <property type="match status" value="1"/>
</dbReference>
<dbReference type="GO" id="GO:0005840">
    <property type="term" value="C:ribosome"/>
    <property type="evidence" value="ECO:0007669"/>
    <property type="project" value="UniProtKB-KW"/>
</dbReference>
<evidence type="ECO:0000256" key="1">
    <source>
        <dbReference type="ARBA" id="ARBA00022603"/>
    </source>
</evidence>
<dbReference type="InterPro" id="IPR029063">
    <property type="entry name" value="SAM-dependent_MTases_sf"/>
</dbReference>
<evidence type="ECO:0000259" key="4">
    <source>
        <dbReference type="Pfam" id="PF05175"/>
    </source>
</evidence>
<keyword evidence="2 6" id="KW-0808">Transferase</keyword>
<dbReference type="PANTHER" id="PTHR47806:SF1">
    <property type="entry name" value="RIBOSOMAL PROTEIN UL3 GLUTAMINE METHYLTRANSFERASE"/>
    <property type="match status" value="1"/>
</dbReference>
<dbReference type="PIRSF" id="PIRSF037167">
    <property type="entry name" value="Mtase_YfcB_prd"/>
    <property type="match status" value="1"/>
</dbReference>
<accession>A0A4V6NZD7</accession>
<feature type="domain" description="Methyltransferase small" evidence="4">
    <location>
        <begin position="129"/>
        <end position="210"/>
    </location>
</feature>
<dbReference type="InterPro" id="IPR004556">
    <property type="entry name" value="HemK-like"/>
</dbReference>
<dbReference type="GO" id="GO:0036009">
    <property type="term" value="F:protein-glutamine N-methyltransferase activity"/>
    <property type="evidence" value="ECO:0007669"/>
    <property type="project" value="InterPro"/>
</dbReference>
<dbReference type="Proteomes" id="UP000295536">
    <property type="component" value="Unassembled WGS sequence"/>
</dbReference>
<dbReference type="Gene3D" id="3.40.50.150">
    <property type="entry name" value="Vaccinia Virus protein VP39"/>
    <property type="match status" value="1"/>
</dbReference>
<dbReference type="InterPro" id="IPR040758">
    <property type="entry name" value="PrmC_N"/>
</dbReference>
<reference evidence="6 8" key="1">
    <citation type="submission" date="2019-03" db="EMBL/GenBank/DDBJ databases">
        <title>Genomic Encyclopedia of Type Strains, Phase IV (KMG-IV): sequencing the most valuable type-strain genomes for metagenomic binning, comparative biology and taxonomic classification.</title>
        <authorList>
            <person name="Goeker M."/>
        </authorList>
    </citation>
    <scope>NUCLEOTIDE SEQUENCE [LARGE SCALE GENOMIC DNA]</scope>
    <source>
        <strain evidence="6 8">DSM 12034</strain>
    </source>
</reference>
<dbReference type="AlphaFoldDB" id="A0A4V6NZD7"/>
<evidence type="ECO:0000259" key="5">
    <source>
        <dbReference type="Pfam" id="PF17827"/>
    </source>
</evidence>
<dbReference type="NCBIfam" id="TIGR03533">
    <property type="entry name" value="L3_gln_methyl"/>
    <property type="match status" value="1"/>
</dbReference>
<reference evidence="7 9" key="2">
    <citation type="submission" date="2019-07" db="EMBL/GenBank/DDBJ databases">
        <title>Tepidimonas ignava SPS-1037 draft genome.</title>
        <authorList>
            <person name="Da Costa M.S."/>
            <person name="Froufe H.J.C."/>
            <person name="Egas C."/>
            <person name="Albuquerque L."/>
        </authorList>
    </citation>
    <scope>NUCLEOTIDE SEQUENCE [LARGE SCALE GENOMIC DNA]</scope>
    <source>
        <strain evidence="7 9">SPS-1037</strain>
    </source>
</reference>
<dbReference type="EMBL" id="SMAH01000002">
    <property type="protein sequence ID" value="TCS99377.1"/>
    <property type="molecule type" value="Genomic_DNA"/>
</dbReference>
<dbReference type="Gene3D" id="1.10.8.10">
    <property type="entry name" value="DNA helicase RuvA subunit, C-terminal domain"/>
    <property type="match status" value="1"/>
</dbReference>
<dbReference type="EMBL" id="VJNC01000001">
    <property type="protein sequence ID" value="TSE24204.1"/>
    <property type="molecule type" value="Genomic_DNA"/>
</dbReference>
<evidence type="ECO:0000313" key="8">
    <source>
        <dbReference type="Proteomes" id="UP000295536"/>
    </source>
</evidence>
<dbReference type="GO" id="GO:0003676">
    <property type="term" value="F:nucleic acid binding"/>
    <property type="evidence" value="ECO:0007669"/>
    <property type="project" value="InterPro"/>
</dbReference>
<evidence type="ECO:0000313" key="9">
    <source>
        <dbReference type="Proteomes" id="UP000315577"/>
    </source>
</evidence>
<dbReference type="InterPro" id="IPR002052">
    <property type="entry name" value="DNA_methylase_N6_adenine_CS"/>
</dbReference>
<evidence type="ECO:0000313" key="7">
    <source>
        <dbReference type="EMBL" id="TSE24204.1"/>
    </source>
</evidence>
<dbReference type="EC" id="2.1.1.298" evidence="7"/>